<dbReference type="InterPro" id="IPR020456">
    <property type="entry name" value="Acylphosphatase"/>
</dbReference>
<protein>
    <recommendedName>
        <fullName evidence="1">Acylphosphatase-like domain-containing protein</fullName>
    </recommendedName>
</protein>
<dbReference type="PANTHER" id="PTHR47268:SF4">
    <property type="entry name" value="ACYLPHOSPHATASE"/>
    <property type="match status" value="1"/>
</dbReference>
<dbReference type="InterPro" id="IPR036046">
    <property type="entry name" value="Acylphosphatase-like_dom_sf"/>
</dbReference>
<dbReference type="Gene3D" id="3.30.70.100">
    <property type="match status" value="1"/>
</dbReference>
<dbReference type="PROSITE" id="PS51160">
    <property type="entry name" value="ACYLPHOSPHATASE_3"/>
    <property type="match status" value="1"/>
</dbReference>
<organism evidence="2">
    <name type="scientific">marine metagenome</name>
    <dbReference type="NCBI Taxonomy" id="408172"/>
    <lineage>
        <taxon>unclassified sequences</taxon>
        <taxon>metagenomes</taxon>
        <taxon>ecological metagenomes</taxon>
    </lineage>
</organism>
<dbReference type="SUPFAM" id="SSF54975">
    <property type="entry name" value="Acylphosphatase/BLUF domain-like"/>
    <property type="match status" value="1"/>
</dbReference>
<dbReference type="PANTHER" id="PTHR47268">
    <property type="entry name" value="ACYLPHOSPHATASE"/>
    <property type="match status" value="1"/>
</dbReference>
<accession>A0A382AY56</accession>
<dbReference type="InterPro" id="IPR001792">
    <property type="entry name" value="Acylphosphatase-like_dom"/>
</dbReference>
<name>A0A382AY56_9ZZZZ</name>
<dbReference type="Pfam" id="PF00708">
    <property type="entry name" value="Acylphosphatase"/>
    <property type="match status" value="1"/>
</dbReference>
<proteinExistence type="predicted"/>
<sequence>MAGLKETVCFIIHGRVQGVFYRDSTRKVARDLGIKGSAVNRSDGSVQVIAKGTPEVLKELKAWLRQGPEMALVENVEEVDIENQLEFNDFIIG</sequence>
<evidence type="ECO:0000259" key="1">
    <source>
        <dbReference type="PROSITE" id="PS51160"/>
    </source>
</evidence>
<evidence type="ECO:0000313" key="2">
    <source>
        <dbReference type="EMBL" id="SVB06486.1"/>
    </source>
</evidence>
<feature type="domain" description="Acylphosphatase-like" evidence="1">
    <location>
        <begin position="7"/>
        <end position="93"/>
    </location>
</feature>
<reference evidence="2" key="1">
    <citation type="submission" date="2018-05" db="EMBL/GenBank/DDBJ databases">
        <authorList>
            <person name="Lanie J.A."/>
            <person name="Ng W.-L."/>
            <person name="Kazmierczak K.M."/>
            <person name="Andrzejewski T.M."/>
            <person name="Davidsen T.M."/>
            <person name="Wayne K.J."/>
            <person name="Tettelin H."/>
            <person name="Glass J.I."/>
            <person name="Rusch D."/>
            <person name="Podicherti R."/>
            <person name="Tsui H.-C.T."/>
            <person name="Winkler M.E."/>
        </authorList>
    </citation>
    <scope>NUCLEOTIDE SEQUENCE</scope>
</reference>
<dbReference type="GO" id="GO:0003998">
    <property type="term" value="F:acylphosphatase activity"/>
    <property type="evidence" value="ECO:0007669"/>
    <property type="project" value="InterPro"/>
</dbReference>
<dbReference type="AlphaFoldDB" id="A0A382AY56"/>
<gene>
    <name evidence="2" type="ORF">METZ01_LOCUS159340</name>
</gene>
<dbReference type="EMBL" id="UINC01027366">
    <property type="protein sequence ID" value="SVB06486.1"/>
    <property type="molecule type" value="Genomic_DNA"/>
</dbReference>